<organism evidence="1 2">
    <name type="scientific">Coprococcus catus</name>
    <dbReference type="NCBI Taxonomy" id="116085"/>
    <lineage>
        <taxon>Bacteria</taxon>
        <taxon>Bacillati</taxon>
        <taxon>Bacillota</taxon>
        <taxon>Clostridia</taxon>
        <taxon>Lachnospirales</taxon>
        <taxon>Lachnospiraceae</taxon>
        <taxon>Coprococcus</taxon>
    </lineage>
</organism>
<dbReference type="AlphaFoldDB" id="A0A3E2XNN2"/>
<name>A0A3E2XNN2_9FIRM</name>
<accession>A0A3E2XNN2</accession>
<protein>
    <recommendedName>
        <fullName evidence="3">RHS repeat-associated core domain-containing protein</fullName>
    </recommendedName>
</protein>
<evidence type="ECO:0000313" key="2">
    <source>
        <dbReference type="Proteomes" id="UP000261231"/>
    </source>
</evidence>
<gene>
    <name evidence="1" type="ORF">DW747_07115</name>
</gene>
<evidence type="ECO:0008006" key="3">
    <source>
        <dbReference type="Google" id="ProtNLM"/>
    </source>
</evidence>
<evidence type="ECO:0000313" key="1">
    <source>
        <dbReference type="EMBL" id="RGC47928.1"/>
    </source>
</evidence>
<reference evidence="1 2" key="1">
    <citation type="submission" date="2018-08" db="EMBL/GenBank/DDBJ databases">
        <title>A genome reference for cultivated species of the human gut microbiota.</title>
        <authorList>
            <person name="Zou Y."/>
            <person name="Xue W."/>
            <person name="Luo G."/>
        </authorList>
    </citation>
    <scope>NUCLEOTIDE SEQUENCE [LARGE SCALE GENOMIC DNA]</scope>
    <source>
        <strain evidence="1 2">AM28-39</strain>
    </source>
</reference>
<sequence>MSEKSRTQCGKPVSENSRMQLEFRAGAVVMMAWQHYLYDGSGQLTAIRYKGVDYYYIRNGLMTITGLVDANGAAVVNYSYDSWGMLTGITGSMAGTLGKDNLYRFKGVRGWERY</sequence>
<comment type="caution">
    <text evidence="1">The sequence shown here is derived from an EMBL/GenBank/DDBJ whole genome shotgun (WGS) entry which is preliminary data.</text>
</comment>
<keyword evidence="2" id="KW-1185">Reference proteome</keyword>
<dbReference type="EMBL" id="QVFD01000005">
    <property type="protein sequence ID" value="RGC47928.1"/>
    <property type="molecule type" value="Genomic_DNA"/>
</dbReference>
<dbReference type="Proteomes" id="UP000261231">
    <property type="component" value="Unassembled WGS sequence"/>
</dbReference>
<proteinExistence type="predicted"/>
<dbReference type="Gene3D" id="2.180.10.10">
    <property type="entry name" value="RHS repeat-associated core"/>
    <property type="match status" value="1"/>
</dbReference>